<dbReference type="NCBIfam" id="TIGR00539">
    <property type="entry name" value="hemN_rel"/>
    <property type="match status" value="1"/>
</dbReference>
<keyword evidence="3" id="KW-0963">Cytoplasm</keyword>
<reference evidence="5" key="1">
    <citation type="submission" date="2021-03" db="EMBL/GenBank/DDBJ databases">
        <title>Taxonomic study of Clostridium polyendosporum from meadow-gley soil under rice.</title>
        <authorList>
            <person name="Kobayashi H."/>
            <person name="Tanizawa Y."/>
            <person name="Yagura M."/>
        </authorList>
    </citation>
    <scope>NUCLEOTIDE SEQUENCE</scope>
    <source>
        <strain evidence="5">JCM 30710</strain>
    </source>
</reference>
<dbReference type="RefSeq" id="WP_212902836.1">
    <property type="nucleotide sequence ID" value="NZ_BOPZ01000004.1"/>
</dbReference>
<dbReference type="InterPro" id="IPR010723">
    <property type="entry name" value="HemN_C"/>
</dbReference>
<dbReference type="SFLD" id="SFLDG01065">
    <property type="entry name" value="anaerobic_coproporphyrinogen-I"/>
    <property type="match status" value="1"/>
</dbReference>
<comment type="caution">
    <text evidence="5">The sequence shown here is derived from an EMBL/GenBank/DDBJ whole genome shotgun (WGS) entry which is preliminary data.</text>
</comment>
<sequence length="376" mass="43794">MKKISLYIHIPFCKQKCMYCDFPSFCGKDTLMERYIDALIKEIKEKASKYYISTIFIGGGTPTYLHLNELEKLLNAVNTLNLSNNIEFTVECNPGTLTEEKLNLMKSKGVNRLSIGLQAYQEELLKRIGRIHSFEDFKENYLLARSVGFKNINVDLMFGLPNQKVEQWKETLEKVLLLQPEHISAYSLIVEEGTIFYKLYENDKLSLPSEDDEREMYRITLQVLKNRGYHQYEISNFSKQGKECRHNIVYWELEEYLGCGSAAASYIEGTRYKNFESIEDYIKAVEDDEKTFNEVIVNTKEDDMEEFVFMGLRKTQGISEEKFYKKFGIKIEKIYKTVINKHIAEGLLIKNGGKIYLSNKGIELSNYVMSDFILTL</sequence>
<dbReference type="SFLD" id="SFLDF00288">
    <property type="entry name" value="HemN-like__clustered_with_nucl"/>
    <property type="match status" value="1"/>
</dbReference>
<comment type="similarity">
    <text evidence="1">Belongs to the anaerobic coproporphyrinogen-III oxidase family. HemW subfamily.</text>
</comment>
<comment type="function">
    <text evidence="3">Probably acts as a heme chaperone, transferring heme to an unknown acceptor. Binds one molecule of heme per monomer, possibly covalently. Binds 1 [4Fe-4S] cluster. The cluster is coordinated with 3 cysteines and an exchangeable S-adenosyl-L-methionine.</text>
</comment>
<dbReference type="Pfam" id="PF04055">
    <property type="entry name" value="Radical_SAM"/>
    <property type="match status" value="1"/>
</dbReference>
<keyword evidence="3" id="KW-0479">Metal-binding</keyword>
<dbReference type="GO" id="GO:0046872">
    <property type="term" value="F:metal ion binding"/>
    <property type="evidence" value="ECO:0007669"/>
    <property type="project" value="UniProtKB-UniRule"/>
</dbReference>
<keyword evidence="3" id="KW-0408">Iron</keyword>
<dbReference type="PANTHER" id="PTHR13932">
    <property type="entry name" value="COPROPORPHYRINIGEN III OXIDASE"/>
    <property type="match status" value="1"/>
</dbReference>
<keyword evidence="3" id="KW-0004">4Fe-4S</keyword>
<dbReference type="Gene3D" id="3.80.30.20">
    <property type="entry name" value="tm_1862 like domain"/>
    <property type="match status" value="1"/>
</dbReference>
<organism evidence="5 6">
    <name type="scientific">Clostridium polyendosporum</name>
    <dbReference type="NCBI Taxonomy" id="69208"/>
    <lineage>
        <taxon>Bacteria</taxon>
        <taxon>Bacillati</taxon>
        <taxon>Bacillota</taxon>
        <taxon>Clostridia</taxon>
        <taxon>Eubacteriales</taxon>
        <taxon>Clostridiaceae</taxon>
        <taxon>Clostridium</taxon>
    </lineage>
</organism>
<dbReference type="InterPro" id="IPR006638">
    <property type="entry name" value="Elp3/MiaA/NifB-like_rSAM"/>
</dbReference>
<evidence type="ECO:0000259" key="4">
    <source>
        <dbReference type="PROSITE" id="PS51918"/>
    </source>
</evidence>
<dbReference type="Pfam" id="PF06969">
    <property type="entry name" value="HemN_C"/>
    <property type="match status" value="1"/>
</dbReference>
<dbReference type="Proteomes" id="UP000679179">
    <property type="component" value="Unassembled WGS sequence"/>
</dbReference>
<keyword evidence="3" id="KW-0949">S-adenosyl-L-methionine</keyword>
<dbReference type="SUPFAM" id="SSF102114">
    <property type="entry name" value="Radical SAM enzymes"/>
    <property type="match status" value="1"/>
</dbReference>
<dbReference type="CDD" id="cd01335">
    <property type="entry name" value="Radical_SAM"/>
    <property type="match status" value="1"/>
</dbReference>
<evidence type="ECO:0000256" key="3">
    <source>
        <dbReference type="RuleBase" id="RU364116"/>
    </source>
</evidence>
<dbReference type="SFLD" id="SFLDG01082">
    <property type="entry name" value="B12-binding_domain_containing"/>
    <property type="match status" value="1"/>
</dbReference>
<gene>
    <name evidence="5" type="primary">hemN</name>
    <name evidence="5" type="ORF">CPJCM30710_07670</name>
</gene>
<dbReference type="GO" id="GO:0051539">
    <property type="term" value="F:4 iron, 4 sulfur cluster binding"/>
    <property type="evidence" value="ECO:0007669"/>
    <property type="project" value="UniProtKB-UniRule"/>
</dbReference>
<dbReference type="EMBL" id="BOPZ01000004">
    <property type="protein sequence ID" value="GIM28101.1"/>
    <property type="molecule type" value="Genomic_DNA"/>
</dbReference>
<evidence type="ECO:0000256" key="1">
    <source>
        <dbReference type="ARBA" id="ARBA00006100"/>
    </source>
</evidence>
<keyword evidence="3" id="KW-0411">Iron-sulfur</keyword>
<comment type="subcellular location">
    <subcellularLocation>
        <location evidence="3">Cytoplasm</location>
    </subcellularLocation>
</comment>
<dbReference type="InterPro" id="IPR007197">
    <property type="entry name" value="rSAM"/>
</dbReference>
<dbReference type="InterPro" id="IPR004559">
    <property type="entry name" value="HemW-like"/>
</dbReference>
<dbReference type="GO" id="GO:0005737">
    <property type="term" value="C:cytoplasm"/>
    <property type="evidence" value="ECO:0007669"/>
    <property type="project" value="UniProtKB-SubCell"/>
</dbReference>
<dbReference type="PANTHER" id="PTHR13932:SF5">
    <property type="entry name" value="RADICAL S-ADENOSYL METHIONINE DOMAIN-CONTAINING PROTEIN 1, MITOCHONDRIAL"/>
    <property type="match status" value="1"/>
</dbReference>
<keyword evidence="3" id="KW-0143">Chaperone</keyword>
<dbReference type="InterPro" id="IPR034505">
    <property type="entry name" value="Coproporphyrinogen-III_oxidase"/>
</dbReference>
<proteinExistence type="inferred from homology"/>
<accession>A0A919RXC6</accession>
<dbReference type="SFLD" id="SFLDS00029">
    <property type="entry name" value="Radical_SAM"/>
    <property type="match status" value="1"/>
</dbReference>
<dbReference type="SFLD" id="SFLDF00562">
    <property type="entry name" value="HemN-like__clustered_with_heat"/>
    <property type="match status" value="1"/>
</dbReference>
<evidence type="ECO:0000313" key="5">
    <source>
        <dbReference type="EMBL" id="GIM28101.1"/>
    </source>
</evidence>
<dbReference type="InterPro" id="IPR058240">
    <property type="entry name" value="rSAM_sf"/>
</dbReference>
<keyword evidence="6" id="KW-1185">Reference proteome</keyword>
<keyword evidence="3" id="KW-0349">Heme</keyword>
<dbReference type="AlphaFoldDB" id="A0A919RXC6"/>
<evidence type="ECO:0000256" key="2">
    <source>
        <dbReference type="ARBA" id="ARBA00017228"/>
    </source>
</evidence>
<evidence type="ECO:0000313" key="6">
    <source>
        <dbReference type="Proteomes" id="UP000679179"/>
    </source>
</evidence>
<name>A0A919RXC6_9CLOT</name>
<dbReference type="SMART" id="SM00729">
    <property type="entry name" value="Elp3"/>
    <property type="match status" value="1"/>
</dbReference>
<dbReference type="GO" id="GO:0004109">
    <property type="term" value="F:coproporphyrinogen oxidase activity"/>
    <property type="evidence" value="ECO:0007669"/>
    <property type="project" value="InterPro"/>
</dbReference>
<dbReference type="GO" id="GO:0006779">
    <property type="term" value="P:porphyrin-containing compound biosynthetic process"/>
    <property type="evidence" value="ECO:0007669"/>
    <property type="project" value="InterPro"/>
</dbReference>
<feature type="domain" description="Radical SAM core" evidence="4">
    <location>
        <begin position="1"/>
        <end position="230"/>
    </location>
</feature>
<dbReference type="PROSITE" id="PS51918">
    <property type="entry name" value="RADICAL_SAM"/>
    <property type="match status" value="1"/>
</dbReference>
<dbReference type="InterPro" id="IPR023404">
    <property type="entry name" value="rSAM_horseshoe"/>
</dbReference>
<protein>
    <recommendedName>
        <fullName evidence="2 3">Heme chaperone HemW</fullName>
    </recommendedName>
</protein>